<gene>
    <name evidence="1" type="ORF">METZ01_LOCUS254809</name>
</gene>
<name>A0A382IRH3_9ZZZZ</name>
<accession>A0A382IRH3</accession>
<protein>
    <submittedName>
        <fullName evidence="1">Uncharacterized protein</fullName>
    </submittedName>
</protein>
<dbReference type="AlphaFoldDB" id="A0A382IRH3"/>
<evidence type="ECO:0000313" key="1">
    <source>
        <dbReference type="EMBL" id="SVC01955.1"/>
    </source>
</evidence>
<dbReference type="EMBL" id="UINC01068954">
    <property type="protein sequence ID" value="SVC01955.1"/>
    <property type="molecule type" value="Genomic_DNA"/>
</dbReference>
<proteinExistence type="predicted"/>
<sequence>MREGKLETIYFLDFEKTGIPSSHESGKNGIRFLNFPALTRIAGKERPSLPEKAVEAVEEFGPFKFYRLKRGWLKLLPGWEQLELNPDSLGSEPFRLEKVSGPSGIRSLIRFEDSFTVAMENKKPLFHQASGLTLNLIEVAGNENFFSVVLLGGRMKEGKIIYDPSWLPNAWILDHPYGDDIFSRQWNPAVFISQGAGRLSILDVKFSRRLGHGALRNFLSYRIDKPEVEEK</sequence>
<reference evidence="1" key="1">
    <citation type="submission" date="2018-05" db="EMBL/GenBank/DDBJ databases">
        <authorList>
            <person name="Lanie J.A."/>
            <person name="Ng W.-L."/>
            <person name="Kazmierczak K.M."/>
            <person name="Andrzejewski T.M."/>
            <person name="Davidsen T.M."/>
            <person name="Wayne K.J."/>
            <person name="Tettelin H."/>
            <person name="Glass J.I."/>
            <person name="Rusch D."/>
            <person name="Podicherti R."/>
            <person name="Tsui H.-C.T."/>
            <person name="Winkler M.E."/>
        </authorList>
    </citation>
    <scope>NUCLEOTIDE SEQUENCE</scope>
</reference>
<organism evidence="1">
    <name type="scientific">marine metagenome</name>
    <dbReference type="NCBI Taxonomy" id="408172"/>
    <lineage>
        <taxon>unclassified sequences</taxon>
        <taxon>metagenomes</taxon>
        <taxon>ecological metagenomes</taxon>
    </lineage>
</organism>